<name>A0A067RKI4_ZOONE</name>
<comment type="subcellular location">
    <subcellularLocation>
        <location evidence="1">Membrane</location>
        <topology evidence="1">Multi-pass membrane protein</topology>
    </subcellularLocation>
</comment>
<dbReference type="PANTHER" id="PTHR45695:SF9">
    <property type="entry name" value="LEUCOKININ RECEPTOR"/>
    <property type="match status" value="1"/>
</dbReference>
<feature type="transmembrane region" description="Helical" evidence="9">
    <location>
        <begin position="317"/>
        <end position="339"/>
    </location>
</feature>
<feature type="transmembrane region" description="Helical" evidence="9">
    <location>
        <begin position="431"/>
        <end position="450"/>
    </location>
</feature>
<keyword evidence="8" id="KW-0807">Transducer</keyword>
<gene>
    <name evidence="11" type="ORF">L798_04333</name>
</gene>
<evidence type="ECO:0000256" key="5">
    <source>
        <dbReference type="ARBA" id="ARBA00023040"/>
    </source>
</evidence>
<feature type="transmembrane region" description="Helical" evidence="9">
    <location>
        <begin position="564"/>
        <end position="583"/>
    </location>
</feature>
<organism evidence="11 12">
    <name type="scientific">Zootermopsis nevadensis</name>
    <name type="common">Dampwood termite</name>
    <dbReference type="NCBI Taxonomy" id="136037"/>
    <lineage>
        <taxon>Eukaryota</taxon>
        <taxon>Metazoa</taxon>
        <taxon>Ecdysozoa</taxon>
        <taxon>Arthropoda</taxon>
        <taxon>Hexapoda</taxon>
        <taxon>Insecta</taxon>
        <taxon>Pterygota</taxon>
        <taxon>Neoptera</taxon>
        <taxon>Polyneoptera</taxon>
        <taxon>Dictyoptera</taxon>
        <taxon>Blattodea</taxon>
        <taxon>Blattoidea</taxon>
        <taxon>Termitoidae</taxon>
        <taxon>Termopsidae</taxon>
        <taxon>Zootermopsis</taxon>
    </lineage>
</organism>
<feature type="transmembrane region" description="Helical" evidence="9">
    <location>
        <begin position="524"/>
        <end position="544"/>
    </location>
</feature>
<keyword evidence="5" id="KW-0297">G-protein coupled receptor</keyword>
<keyword evidence="3 9" id="KW-0812">Transmembrane</keyword>
<proteinExistence type="inferred from homology"/>
<dbReference type="Pfam" id="PF00001">
    <property type="entry name" value="7tm_1"/>
    <property type="match status" value="1"/>
</dbReference>
<evidence type="ECO:0000256" key="4">
    <source>
        <dbReference type="ARBA" id="ARBA00022989"/>
    </source>
</evidence>
<dbReference type="GO" id="GO:0005886">
    <property type="term" value="C:plasma membrane"/>
    <property type="evidence" value="ECO:0007669"/>
    <property type="project" value="TreeGrafter"/>
</dbReference>
<dbReference type="PANTHER" id="PTHR45695">
    <property type="entry name" value="LEUCOKININ RECEPTOR-RELATED"/>
    <property type="match status" value="1"/>
</dbReference>
<keyword evidence="4 9" id="KW-1133">Transmembrane helix</keyword>
<sequence>MYEMCQNVNRNLTKHVTIFYRSRVLMFFVIMSSADSQQAVSTSTNVSGNFRSMANSKAFDNRRLQGNETTEICNLSRALRVPNCSLASSSPKKHQSSVQQKKCNTLPNDKHGDPQFQDCGLNDMVETAFNSTFHLLSADDTKGVRTLFIHLQECMKSWRQTLPYSSNETPVMSTGIPETNNSIQTLDERKAYVYMLRNAVTLAVNISALESLGLRTRNISTSFIFTREYDKGEMAVEEFDNYLTQLELVVQSINDFNMSLEKYNLSTACELSRINYMRPFGKWELELQSEKQRYREVRDVFAKVKLLEVFRRYVDPVVYFAILAVGLVWNGVLLFIFAVHRQLWTSANIMIFNLAVGDILSIILNLPFFYVAHYHVQYFQTNMYVCKLYTTLRPLSVAASALSVVALSILRYVASGEYRGGRKMTKRLRTFLYIVVVWVLAIGLAAPYSFVLDFTAGKCFMYGDGYTAKMVALSEFVFYCVILPCIMIWFNVLTARNLRESTRNMAFAMRRDGQNLIRNRSAKVLTVLIGVFLISYIPQHLWRVLYRWLELDIWNVQYRCIDKVTYYTLFANCCFNPISLYVVSRRFRKLFNYYFIHLYYRQCNKSSDSHVQRLPSSFIVHSKAVQSKY</sequence>
<comment type="similarity">
    <text evidence="2">Belongs to the G-protein coupled receptor 1 family.</text>
</comment>
<keyword evidence="7 11" id="KW-0675">Receptor</keyword>
<dbReference type="GO" id="GO:0004930">
    <property type="term" value="F:G protein-coupled receptor activity"/>
    <property type="evidence" value="ECO:0007669"/>
    <property type="project" value="UniProtKB-KW"/>
</dbReference>
<dbReference type="InterPro" id="IPR000276">
    <property type="entry name" value="GPCR_Rhodpsn"/>
</dbReference>
<keyword evidence="12" id="KW-1185">Reference proteome</keyword>
<protein>
    <submittedName>
        <fullName evidence="11">Endothelin B receptor</fullName>
    </submittedName>
</protein>
<dbReference type="eggNOG" id="KOG3656">
    <property type="taxonomic scope" value="Eukaryota"/>
</dbReference>
<dbReference type="PRINTS" id="PR00237">
    <property type="entry name" value="GPCRRHODOPSN"/>
</dbReference>
<evidence type="ECO:0000256" key="2">
    <source>
        <dbReference type="ARBA" id="ARBA00010663"/>
    </source>
</evidence>
<dbReference type="AlphaFoldDB" id="A0A067RKI4"/>
<evidence type="ECO:0000259" key="10">
    <source>
        <dbReference type="PROSITE" id="PS50262"/>
    </source>
</evidence>
<dbReference type="Proteomes" id="UP000027135">
    <property type="component" value="Unassembled WGS sequence"/>
</dbReference>
<evidence type="ECO:0000256" key="8">
    <source>
        <dbReference type="ARBA" id="ARBA00023224"/>
    </source>
</evidence>
<dbReference type="PROSITE" id="PS50262">
    <property type="entry name" value="G_PROTEIN_RECEP_F1_2"/>
    <property type="match status" value="1"/>
</dbReference>
<dbReference type="EMBL" id="KK852415">
    <property type="protein sequence ID" value="KDR24381.1"/>
    <property type="molecule type" value="Genomic_DNA"/>
</dbReference>
<evidence type="ECO:0000256" key="3">
    <source>
        <dbReference type="ARBA" id="ARBA00022692"/>
    </source>
</evidence>
<evidence type="ECO:0000256" key="1">
    <source>
        <dbReference type="ARBA" id="ARBA00004141"/>
    </source>
</evidence>
<feature type="transmembrane region" description="Helical" evidence="9">
    <location>
        <begin position="392"/>
        <end position="410"/>
    </location>
</feature>
<evidence type="ECO:0000256" key="7">
    <source>
        <dbReference type="ARBA" id="ARBA00023170"/>
    </source>
</evidence>
<evidence type="ECO:0000313" key="11">
    <source>
        <dbReference type="EMBL" id="KDR24381.1"/>
    </source>
</evidence>
<dbReference type="OrthoDB" id="9046662at2759"/>
<accession>A0A067RKI4</accession>
<dbReference type="InterPro" id="IPR017452">
    <property type="entry name" value="GPCR_Rhodpsn_7TM"/>
</dbReference>
<keyword evidence="6 9" id="KW-0472">Membrane</keyword>
<dbReference type="InParanoid" id="A0A067RKI4"/>
<feature type="transmembrane region" description="Helical" evidence="9">
    <location>
        <begin position="470"/>
        <end position="493"/>
    </location>
</feature>
<reference evidence="11 12" key="1">
    <citation type="journal article" date="2014" name="Nat. Commun.">
        <title>Molecular traces of alternative social organization in a termite genome.</title>
        <authorList>
            <person name="Terrapon N."/>
            <person name="Li C."/>
            <person name="Robertson H.M."/>
            <person name="Ji L."/>
            <person name="Meng X."/>
            <person name="Booth W."/>
            <person name="Chen Z."/>
            <person name="Childers C.P."/>
            <person name="Glastad K.M."/>
            <person name="Gokhale K."/>
            <person name="Gowin J."/>
            <person name="Gronenberg W."/>
            <person name="Hermansen R.A."/>
            <person name="Hu H."/>
            <person name="Hunt B.G."/>
            <person name="Huylmans A.K."/>
            <person name="Khalil S.M."/>
            <person name="Mitchell R.D."/>
            <person name="Munoz-Torres M.C."/>
            <person name="Mustard J.A."/>
            <person name="Pan H."/>
            <person name="Reese J.T."/>
            <person name="Scharf M.E."/>
            <person name="Sun F."/>
            <person name="Vogel H."/>
            <person name="Xiao J."/>
            <person name="Yang W."/>
            <person name="Yang Z."/>
            <person name="Yang Z."/>
            <person name="Zhou J."/>
            <person name="Zhu J."/>
            <person name="Brent C.S."/>
            <person name="Elsik C.G."/>
            <person name="Goodisman M.A."/>
            <person name="Liberles D.A."/>
            <person name="Roe R.M."/>
            <person name="Vargo E.L."/>
            <person name="Vilcinskas A."/>
            <person name="Wang J."/>
            <person name="Bornberg-Bauer E."/>
            <person name="Korb J."/>
            <person name="Zhang G."/>
            <person name="Liebig J."/>
        </authorList>
    </citation>
    <scope>NUCLEOTIDE SEQUENCE [LARGE SCALE GENOMIC DNA]</scope>
    <source>
        <tissue evidence="11">Whole organism</tissue>
    </source>
</reference>
<evidence type="ECO:0000256" key="6">
    <source>
        <dbReference type="ARBA" id="ARBA00023136"/>
    </source>
</evidence>
<feature type="domain" description="G-protein coupled receptors family 1 profile" evidence="10">
    <location>
        <begin position="329"/>
        <end position="580"/>
    </location>
</feature>
<evidence type="ECO:0000313" key="12">
    <source>
        <dbReference type="Proteomes" id="UP000027135"/>
    </source>
</evidence>
<dbReference type="Gene3D" id="1.20.1070.10">
    <property type="entry name" value="Rhodopsin 7-helix transmembrane proteins"/>
    <property type="match status" value="1"/>
</dbReference>
<evidence type="ECO:0000256" key="9">
    <source>
        <dbReference type="SAM" id="Phobius"/>
    </source>
</evidence>
<dbReference type="SUPFAM" id="SSF81321">
    <property type="entry name" value="Family A G protein-coupled receptor-like"/>
    <property type="match status" value="1"/>
</dbReference>
<feature type="transmembrane region" description="Helical" evidence="9">
    <location>
        <begin position="351"/>
        <end position="372"/>
    </location>
</feature>